<feature type="compositionally biased region" description="Acidic residues" evidence="2">
    <location>
        <begin position="129"/>
        <end position="142"/>
    </location>
</feature>
<feature type="coiled-coil region" evidence="1">
    <location>
        <begin position="54"/>
        <end position="81"/>
    </location>
</feature>
<feature type="domain" description="Myb/SANT-like DNA-binding" evidence="3">
    <location>
        <begin position="13"/>
        <end position="101"/>
    </location>
</feature>
<evidence type="ECO:0000256" key="1">
    <source>
        <dbReference type="SAM" id="Coils"/>
    </source>
</evidence>
<organism evidence="4 5">
    <name type="scientific">Chelonia mydas</name>
    <name type="common">Green sea-turtle</name>
    <name type="synonym">Chelonia agassizi</name>
    <dbReference type="NCBI Taxonomy" id="8469"/>
    <lineage>
        <taxon>Eukaryota</taxon>
        <taxon>Metazoa</taxon>
        <taxon>Chordata</taxon>
        <taxon>Craniata</taxon>
        <taxon>Vertebrata</taxon>
        <taxon>Euteleostomi</taxon>
        <taxon>Archelosauria</taxon>
        <taxon>Testudinata</taxon>
        <taxon>Testudines</taxon>
        <taxon>Cryptodira</taxon>
        <taxon>Durocryptodira</taxon>
        <taxon>Americhelydia</taxon>
        <taxon>Chelonioidea</taxon>
        <taxon>Cheloniidae</taxon>
        <taxon>Chelonia</taxon>
    </lineage>
</organism>
<dbReference type="Pfam" id="PF13837">
    <property type="entry name" value="Myb_DNA-bind_4"/>
    <property type="match status" value="1"/>
</dbReference>
<evidence type="ECO:0000256" key="2">
    <source>
        <dbReference type="SAM" id="MobiDB-lite"/>
    </source>
</evidence>
<reference evidence="5" key="1">
    <citation type="journal article" date="2013" name="Nat. Genet.">
        <title>The draft genomes of soft-shell turtle and green sea turtle yield insights into the development and evolution of the turtle-specific body plan.</title>
        <authorList>
            <person name="Wang Z."/>
            <person name="Pascual-Anaya J."/>
            <person name="Zadissa A."/>
            <person name="Li W."/>
            <person name="Niimura Y."/>
            <person name="Huang Z."/>
            <person name="Li C."/>
            <person name="White S."/>
            <person name="Xiong Z."/>
            <person name="Fang D."/>
            <person name="Wang B."/>
            <person name="Ming Y."/>
            <person name="Chen Y."/>
            <person name="Zheng Y."/>
            <person name="Kuraku S."/>
            <person name="Pignatelli M."/>
            <person name="Herrero J."/>
            <person name="Beal K."/>
            <person name="Nozawa M."/>
            <person name="Li Q."/>
            <person name="Wang J."/>
            <person name="Zhang H."/>
            <person name="Yu L."/>
            <person name="Shigenobu S."/>
            <person name="Wang J."/>
            <person name="Liu J."/>
            <person name="Flicek P."/>
            <person name="Searle S."/>
            <person name="Wang J."/>
            <person name="Kuratani S."/>
            <person name="Yin Y."/>
            <person name="Aken B."/>
            <person name="Zhang G."/>
            <person name="Irie N."/>
        </authorList>
    </citation>
    <scope>NUCLEOTIDE SEQUENCE [LARGE SCALE GENOMIC DNA]</scope>
</reference>
<evidence type="ECO:0000313" key="4">
    <source>
        <dbReference type="EMBL" id="EMP33163.1"/>
    </source>
</evidence>
<name>M7BMB0_CHEMY</name>
<dbReference type="PANTHER" id="PTHR47595">
    <property type="entry name" value="HEAT SHOCK 70 KDA PROTEIN 14"/>
    <property type="match status" value="1"/>
</dbReference>
<keyword evidence="1" id="KW-0175">Coiled coil</keyword>
<dbReference type="EMBL" id="KB537019">
    <property type="protein sequence ID" value="EMP33163.1"/>
    <property type="molecule type" value="Genomic_DNA"/>
</dbReference>
<dbReference type="InterPro" id="IPR044822">
    <property type="entry name" value="Myb_DNA-bind_4"/>
</dbReference>
<keyword evidence="5" id="KW-1185">Reference proteome</keyword>
<evidence type="ECO:0000313" key="5">
    <source>
        <dbReference type="Proteomes" id="UP000031443"/>
    </source>
</evidence>
<protein>
    <recommendedName>
        <fullName evidence="3">Myb/SANT-like DNA-binding domain-containing protein</fullName>
    </recommendedName>
</protein>
<sequence>MSMAGYRTKRAPAWTTAKPLDLISIWGEESVQSQLRVTHRNWGTYGHISRGLCKKGYDQDKQQYKVKIKELRQAYQKAREANHRSGGAPKTFRFYKELNAILGGDSTSIADSPVDTSEAAERGGNLEAEILDEEVELEEDVELPAGSPGGAGSQELFSTPEVLCGE</sequence>
<dbReference type="Gene3D" id="1.10.10.60">
    <property type="entry name" value="Homeodomain-like"/>
    <property type="match status" value="1"/>
</dbReference>
<proteinExistence type="predicted"/>
<dbReference type="AlphaFoldDB" id="M7BMB0"/>
<feature type="region of interest" description="Disordered" evidence="2">
    <location>
        <begin position="107"/>
        <end position="166"/>
    </location>
</feature>
<accession>M7BMB0</accession>
<evidence type="ECO:0000259" key="3">
    <source>
        <dbReference type="Pfam" id="PF13837"/>
    </source>
</evidence>
<dbReference type="PANTHER" id="PTHR47595:SF1">
    <property type="entry name" value="MYB_SANT-LIKE DNA-BINDING DOMAIN-CONTAINING PROTEIN"/>
    <property type="match status" value="1"/>
</dbReference>
<dbReference type="Proteomes" id="UP000031443">
    <property type="component" value="Unassembled WGS sequence"/>
</dbReference>
<gene>
    <name evidence="4" type="ORF">UY3_09725</name>
</gene>